<proteinExistence type="predicted"/>
<dbReference type="EMBL" id="JBHULM010000007">
    <property type="protein sequence ID" value="MFD2541766.1"/>
    <property type="molecule type" value="Genomic_DNA"/>
</dbReference>
<accession>A0ABW5JYF0</accession>
<keyword evidence="2" id="KW-1185">Reference proteome</keyword>
<organism evidence="1 2">
    <name type="scientific">Lacinutrix gracilariae</name>
    <dbReference type="NCBI Taxonomy" id="1747198"/>
    <lineage>
        <taxon>Bacteria</taxon>
        <taxon>Pseudomonadati</taxon>
        <taxon>Bacteroidota</taxon>
        <taxon>Flavobacteriia</taxon>
        <taxon>Flavobacteriales</taxon>
        <taxon>Flavobacteriaceae</taxon>
        <taxon>Lacinutrix</taxon>
    </lineage>
</organism>
<sequence>MIYKITLLLLLVCFKGMAQEKVFLDENMQEIDSLQFNTICNNHAYKCLAYSSDSILVNKVLPKYSFGKISSEEYEQIRSILELDSKTKIASGSKIIISYSDTLFNRETVIKKQMSSFTKTKKSNKQSLICNGFSISKSPDKTLNKKDFIHFNEKREKYLAKCIEKFEKQDLVTVNLMYNNKQDGFSYFENVPRLKDRGIFKNTFFKIYKNYNLLILKPDGEYFLSGSFITNKNVQLLLNKEDWTPYKEDLQEFKEKGCYINKNFFEDPIFDFTTKHCF</sequence>
<gene>
    <name evidence="1" type="ORF">ACFSSB_05490</name>
</gene>
<name>A0ABW5JYF0_9FLAO</name>
<dbReference type="Proteomes" id="UP001597467">
    <property type="component" value="Unassembled WGS sequence"/>
</dbReference>
<comment type="caution">
    <text evidence="1">The sequence shown here is derived from an EMBL/GenBank/DDBJ whole genome shotgun (WGS) entry which is preliminary data.</text>
</comment>
<evidence type="ECO:0000313" key="1">
    <source>
        <dbReference type="EMBL" id="MFD2541766.1"/>
    </source>
</evidence>
<dbReference type="RefSeq" id="WP_379901813.1">
    <property type="nucleotide sequence ID" value="NZ_JBHULM010000007.1"/>
</dbReference>
<evidence type="ECO:0000313" key="2">
    <source>
        <dbReference type="Proteomes" id="UP001597467"/>
    </source>
</evidence>
<reference evidence="2" key="1">
    <citation type="journal article" date="2019" name="Int. J. Syst. Evol. Microbiol.">
        <title>The Global Catalogue of Microorganisms (GCM) 10K type strain sequencing project: providing services to taxonomists for standard genome sequencing and annotation.</title>
        <authorList>
            <consortium name="The Broad Institute Genomics Platform"/>
            <consortium name="The Broad Institute Genome Sequencing Center for Infectious Disease"/>
            <person name="Wu L."/>
            <person name="Ma J."/>
        </authorList>
    </citation>
    <scope>NUCLEOTIDE SEQUENCE [LARGE SCALE GENOMIC DNA]</scope>
    <source>
        <strain evidence="2">KCTC 42808</strain>
    </source>
</reference>
<protein>
    <submittedName>
        <fullName evidence="1">Uncharacterized protein</fullName>
    </submittedName>
</protein>